<keyword evidence="1" id="KW-0456">Lyase</keyword>
<dbReference type="GO" id="GO:0016829">
    <property type="term" value="F:lyase activity"/>
    <property type="evidence" value="ECO:0007669"/>
    <property type="project" value="UniProtKB-KW"/>
</dbReference>
<dbReference type="InterPro" id="IPR039556">
    <property type="entry name" value="ICL/PEPM"/>
</dbReference>
<dbReference type="Proteomes" id="UP000292547">
    <property type="component" value="Chromosome"/>
</dbReference>
<dbReference type="KEGG" id="sseo:D0Z67_01805"/>
<dbReference type="OrthoDB" id="9780430at2"/>
<name>A0A4P6TSJ1_STRSO</name>
<sequence>MSSRTRTEEFRALHRRPGPGDPLVIPNVWDAVSARVFADAGHPVLATSSAAVAAVLGYDDGGAAPADEVFEALARIIRAVDVPVTVDIEDGYGLAPARIVERLLAVGAVGCNLEDTDHGSGKLKDAHEHADWLGKFVAAAEGRVVLNARVDTFLHGASDAEEAIGRGRLYAEAGADVIYPILAPAELLPELSGAVPAPLNALYLPNGPAPAELGRLGAARVTFGGGLHQRAEAALTEIARTLPA</sequence>
<dbReference type="SUPFAM" id="SSF51621">
    <property type="entry name" value="Phosphoenolpyruvate/pyruvate domain"/>
    <property type="match status" value="1"/>
</dbReference>
<proteinExistence type="predicted"/>
<gene>
    <name evidence="1" type="ORF">D0Z67_01805</name>
</gene>
<evidence type="ECO:0000313" key="1">
    <source>
        <dbReference type="EMBL" id="QBJ89171.1"/>
    </source>
</evidence>
<reference evidence="1 2" key="1">
    <citation type="submission" date="2018-08" db="EMBL/GenBank/DDBJ databases">
        <title>The complete genome sequence of Streptomyces seoulensis, a pioneer strain for nickel superoxide dismutase discovery.</title>
        <authorList>
            <person name="Shin J."/>
            <person name="Lee J.-S."/>
            <person name="Lee E.-J."/>
            <person name="Youn H.-D."/>
        </authorList>
    </citation>
    <scope>NUCLEOTIDE SEQUENCE [LARGE SCALE GENOMIC DNA]</scope>
    <source>
        <strain evidence="1 2">KCTC 9819</strain>
    </source>
</reference>
<dbReference type="PANTHER" id="PTHR42905:SF16">
    <property type="entry name" value="CARBOXYPHOSPHONOENOLPYRUVATE PHOSPHONOMUTASE-LIKE PROTEIN (AFU_ORTHOLOGUE AFUA_5G07230)"/>
    <property type="match status" value="1"/>
</dbReference>
<dbReference type="STRING" id="73044.GCA_000725795_02135"/>
<dbReference type="AlphaFoldDB" id="A0A4P6TSJ1"/>
<protein>
    <submittedName>
        <fullName evidence="1">Isocitrate lyase/phosphoenolpyruvate mutase family protein</fullName>
    </submittedName>
</protein>
<organism evidence="1 2">
    <name type="scientific">Streptomyces seoulensis</name>
    <dbReference type="NCBI Taxonomy" id="73044"/>
    <lineage>
        <taxon>Bacteria</taxon>
        <taxon>Bacillati</taxon>
        <taxon>Actinomycetota</taxon>
        <taxon>Actinomycetes</taxon>
        <taxon>Kitasatosporales</taxon>
        <taxon>Streptomycetaceae</taxon>
        <taxon>Streptomyces</taxon>
    </lineage>
</organism>
<dbReference type="GeneID" id="300097663"/>
<keyword evidence="1" id="KW-0670">Pyruvate</keyword>
<evidence type="ECO:0000313" key="2">
    <source>
        <dbReference type="Proteomes" id="UP000292547"/>
    </source>
</evidence>
<dbReference type="Pfam" id="PF13714">
    <property type="entry name" value="PEP_mutase"/>
    <property type="match status" value="1"/>
</dbReference>
<dbReference type="Gene3D" id="3.20.20.60">
    <property type="entry name" value="Phosphoenolpyruvate-binding domains"/>
    <property type="match status" value="1"/>
</dbReference>
<dbReference type="EMBL" id="CP032229">
    <property type="protein sequence ID" value="QBJ89171.1"/>
    <property type="molecule type" value="Genomic_DNA"/>
</dbReference>
<dbReference type="InterPro" id="IPR015813">
    <property type="entry name" value="Pyrv/PenolPyrv_kinase-like_dom"/>
</dbReference>
<dbReference type="CDD" id="cd00377">
    <property type="entry name" value="ICL_PEPM"/>
    <property type="match status" value="1"/>
</dbReference>
<dbReference type="PANTHER" id="PTHR42905">
    <property type="entry name" value="PHOSPHOENOLPYRUVATE CARBOXYLASE"/>
    <property type="match status" value="1"/>
</dbReference>
<accession>A0A4P6TSJ1</accession>
<dbReference type="InterPro" id="IPR040442">
    <property type="entry name" value="Pyrv_kinase-like_dom_sf"/>
</dbReference>
<keyword evidence="2" id="KW-1185">Reference proteome</keyword>
<dbReference type="RefSeq" id="WP_031180444.1">
    <property type="nucleotide sequence ID" value="NZ_CP032229.1"/>
</dbReference>